<dbReference type="PROSITE" id="PS50405">
    <property type="entry name" value="GST_CTER"/>
    <property type="match status" value="1"/>
</dbReference>
<dbReference type="Gene3D" id="1.20.1050.10">
    <property type="match status" value="1"/>
</dbReference>
<dbReference type="GO" id="GO:0005737">
    <property type="term" value="C:cytoplasm"/>
    <property type="evidence" value="ECO:0007669"/>
    <property type="project" value="InterPro"/>
</dbReference>
<dbReference type="SFLD" id="SFLDS00019">
    <property type="entry name" value="Glutathione_Transferase_(cytos"/>
    <property type="match status" value="1"/>
</dbReference>
<dbReference type="VEuPathDB" id="FungiDB:SPRG_01336"/>
<dbReference type="InterPro" id="IPR036249">
    <property type="entry name" value="Thioredoxin-like_sf"/>
</dbReference>
<dbReference type="PANTHER" id="PTHR42673:SF4">
    <property type="entry name" value="MALEYLACETOACETATE ISOMERASE"/>
    <property type="match status" value="1"/>
</dbReference>
<name>A0A067D4X4_SAPPC</name>
<dbReference type="Pfam" id="PF13410">
    <property type="entry name" value="GST_C_2"/>
    <property type="match status" value="1"/>
</dbReference>
<dbReference type="SFLD" id="SFLDG00358">
    <property type="entry name" value="Main_(cytGST)"/>
    <property type="match status" value="1"/>
</dbReference>
<protein>
    <submittedName>
        <fullName evidence="4">Maleylacetoacetate isomerase</fullName>
    </submittedName>
</protein>
<dbReference type="SUPFAM" id="SSF52833">
    <property type="entry name" value="Thioredoxin-like"/>
    <property type="match status" value="1"/>
</dbReference>
<dbReference type="Gene3D" id="3.40.30.10">
    <property type="entry name" value="Glutaredoxin"/>
    <property type="match status" value="1"/>
</dbReference>
<dbReference type="OrthoDB" id="69248at2759"/>
<dbReference type="GO" id="GO:0016034">
    <property type="term" value="F:maleylacetoacetate isomerase activity"/>
    <property type="evidence" value="ECO:0007669"/>
    <property type="project" value="TreeGrafter"/>
</dbReference>
<feature type="domain" description="GST C-terminal" evidence="3">
    <location>
        <begin position="88"/>
        <end position="217"/>
    </location>
</feature>
<dbReference type="GO" id="GO:0006559">
    <property type="term" value="P:L-phenylalanine catabolic process"/>
    <property type="evidence" value="ECO:0007669"/>
    <property type="project" value="TreeGrafter"/>
</dbReference>
<dbReference type="STRING" id="695850.A0A067D4X4"/>
<dbReference type="PANTHER" id="PTHR42673">
    <property type="entry name" value="MALEYLACETOACETATE ISOMERASE"/>
    <property type="match status" value="1"/>
</dbReference>
<dbReference type="NCBIfam" id="TIGR01262">
    <property type="entry name" value="maiA"/>
    <property type="match status" value="1"/>
</dbReference>
<evidence type="ECO:0000256" key="1">
    <source>
        <dbReference type="ARBA" id="ARBA00010007"/>
    </source>
</evidence>
<dbReference type="InterPro" id="IPR040079">
    <property type="entry name" value="Glutathione_S-Trfase"/>
</dbReference>
<accession>A0A067D4X4</accession>
<dbReference type="GO" id="GO:0004364">
    <property type="term" value="F:glutathione transferase activity"/>
    <property type="evidence" value="ECO:0007669"/>
    <property type="project" value="TreeGrafter"/>
</dbReference>
<keyword evidence="4" id="KW-0413">Isomerase</keyword>
<dbReference type="PROSITE" id="PS50404">
    <property type="entry name" value="GST_NTER"/>
    <property type="match status" value="1"/>
</dbReference>
<dbReference type="GO" id="GO:0006749">
    <property type="term" value="P:glutathione metabolic process"/>
    <property type="evidence" value="ECO:0007669"/>
    <property type="project" value="TreeGrafter"/>
</dbReference>
<dbReference type="RefSeq" id="XP_012194946.1">
    <property type="nucleotide sequence ID" value="XM_012339556.1"/>
</dbReference>
<dbReference type="EMBL" id="KK583191">
    <property type="protein sequence ID" value="KDO34062.1"/>
    <property type="molecule type" value="Genomic_DNA"/>
</dbReference>
<dbReference type="Proteomes" id="UP000030745">
    <property type="component" value="Unassembled WGS sequence"/>
</dbReference>
<dbReference type="InterPro" id="IPR004045">
    <property type="entry name" value="Glutathione_S-Trfase_N"/>
</dbReference>
<proteinExistence type="inferred from homology"/>
<dbReference type="InterPro" id="IPR036282">
    <property type="entry name" value="Glutathione-S-Trfase_C_sf"/>
</dbReference>
<comment type="similarity">
    <text evidence="1">Belongs to the GST superfamily. Zeta family.</text>
</comment>
<organism evidence="4 5">
    <name type="scientific">Saprolegnia parasitica (strain CBS 223.65)</name>
    <dbReference type="NCBI Taxonomy" id="695850"/>
    <lineage>
        <taxon>Eukaryota</taxon>
        <taxon>Sar</taxon>
        <taxon>Stramenopiles</taxon>
        <taxon>Oomycota</taxon>
        <taxon>Saprolegniomycetes</taxon>
        <taxon>Saprolegniales</taxon>
        <taxon>Saprolegniaceae</taxon>
        <taxon>Saprolegnia</taxon>
    </lineage>
</organism>
<dbReference type="InterPro" id="IPR034330">
    <property type="entry name" value="GST_Zeta_C"/>
</dbReference>
<evidence type="ECO:0000259" key="2">
    <source>
        <dbReference type="PROSITE" id="PS50404"/>
    </source>
</evidence>
<dbReference type="FunFam" id="1.20.1050.10:FF:000010">
    <property type="entry name" value="Maleylacetoacetate isomerase isoform 1"/>
    <property type="match status" value="1"/>
</dbReference>
<gene>
    <name evidence="4" type="ORF">SPRG_01336</name>
</gene>
<feature type="domain" description="GST N-terminal" evidence="2">
    <location>
        <begin position="2"/>
        <end position="83"/>
    </location>
</feature>
<dbReference type="OMA" id="HWISQGL"/>
<evidence type="ECO:0000313" key="5">
    <source>
        <dbReference type="Proteomes" id="UP000030745"/>
    </source>
</evidence>
<sequence length="217" mass="24236">MARAVLYSSWKSSASFRTRIGLAWKGIEYEYRGINLQTNENFDAAYASLNPSSKVPTLLLDDDVLTQSAAILEYLDETRPARPLFPTNPKERTKVRAFCMAIAADIQPLQNLATLRKVGALVSPDEAEEAKLAWVDHWVTRGFGAIEAMLVKSAGKYCFGDTISMADVYLYPQVFNARFYKVDLTAFPHITRIADRLATEPAFMAADPHAMPDRPQP</sequence>
<dbReference type="AlphaFoldDB" id="A0A067D4X4"/>
<keyword evidence="5" id="KW-1185">Reference proteome</keyword>
<evidence type="ECO:0000259" key="3">
    <source>
        <dbReference type="PROSITE" id="PS50405"/>
    </source>
</evidence>
<dbReference type="SUPFAM" id="SSF47616">
    <property type="entry name" value="GST C-terminal domain-like"/>
    <property type="match status" value="1"/>
</dbReference>
<dbReference type="CDD" id="cd03191">
    <property type="entry name" value="GST_C_Zeta"/>
    <property type="match status" value="1"/>
</dbReference>
<evidence type="ECO:0000313" key="4">
    <source>
        <dbReference type="EMBL" id="KDO34062.1"/>
    </source>
</evidence>
<dbReference type="InterPro" id="IPR010987">
    <property type="entry name" value="Glutathione-S-Trfase_C-like"/>
</dbReference>
<reference evidence="4 5" key="1">
    <citation type="journal article" date="2013" name="PLoS Genet.">
        <title>Distinctive expansion of potential virulence genes in the genome of the oomycete fish pathogen Saprolegnia parasitica.</title>
        <authorList>
            <person name="Jiang R.H."/>
            <person name="de Bruijn I."/>
            <person name="Haas B.J."/>
            <person name="Belmonte R."/>
            <person name="Lobach L."/>
            <person name="Christie J."/>
            <person name="van den Ackerveken G."/>
            <person name="Bottin A."/>
            <person name="Bulone V."/>
            <person name="Diaz-Moreno S.M."/>
            <person name="Dumas B."/>
            <person name="Fan L."/>
            <person name="Gaulin E."/>
            <person name="Govers F."/>
            <person name="Grenville-Briggs L.J."/>
            <person name="Horner N.R."/>
            <person name="Levin J.Z."/>
            <person name="Mammella M."/>
            <person name="Meijer H.J."/>
            <person name="Morris P."/>
            <person name="Nusbaum C."/>
            <person name="Oome S."/>
            <person name="Phillips A.J."/>
            <person name="van Rooyen D."/>
            <person name="Rzeszutek E."/>
            <person name="Saraiva M."/>
            <person name="Secombes C.J."/>
            <person name="Seidl M.F."/>
            <person name="Snel B."/>
            <person name="Stassen J.H."/>
            <person name="Sykes S."/>
            <person name="Tripathy S."/>
            <person name="van den Berg H."/>
            <person name="Vega-Arreguin J.C."/>
            <person name="Wawra S."/>
            <person name="Young S.K."/>
            <person name="Zeng Q."/>
            <person name="Dieguez-Uribeondo J."/>
            <person name="Russ C."/>
            <person name="Tyler B.M."/>
            <person name="van West P."/>
        </authorList>
    </citation>
    <scope>NUCLEOTIDE SEQUENCE [LARGE SCALE GENOMIC DNA]</scope>
    <source>
        <strain evidence="4 5">CBS 223.65</strain>
    </source>
</reference>
<dbReference type="KEGG" id="spar:SPRG_01336"/>
<dbReference type="Pfam" id="PF02798">
    <property type="entry name" value="GST_N"/>
    <property type="match status" value="1"/>
</dbReference>
<dbReference type="InterPro" id="IPR005955">
    <property type="entry name" value="GST_Zeta"/>
</dbReference>
<dbReference type="GeneID" id="24123932"/>